<dbReference type="EMBL" id="CP023068">
    <property type="protein sequence ID" value="ASY65926.1"/>
    <property type="molecule type" value="Genomic_DNA"/>
</dbReference>
<feature type="region of interest" description="Disordered" evidence="1">
    <location>
        <begin position="1"/>
        <end position="21"/>
    </location>
</feature>
<protein>
    <submittedName>
        <fullName evidence="3">Flagellar hook-length control protein FliK</fullName>
    </submittedName>
</protein>
<dbReference type="InterPro" id="IPR013783">
    <property type="entry name" value="Ig-like_fold"/>
</dbReference>
<dbReference type="GO" id="GO:0005509">
    <property type="term" value="F:calcium ion binding"/>
    <property type="evidence" value="ECO:0007669"/>
    <property type="project" value="InterPro"/>
</dbReference>
<dbReference type="Gene3D" id="2.60.40.650">
    <property type="match status" value="1"/>
</dbReference>
<dbReference type="Pfam" id="PF17963">
    <property type="entry name" value="Big_9"/>
    <property type="match status" value="3"/>
</dbReference>
<dbReference type="Gene3D" id="2.60.40.10">
    <property type="entry name" value="Immunoglobulins"/>
    <property type="match status" value="3"/>
</dbReference>
<dbReference type="SMART" id="SM00736">
    <property type="entry name" value="CADG"/>
    <property type="match status" value="3"/>
</dbReference>
<dbReference type="STRING" id="716928.GCA_000261485_04492"/>
<dbReference type="KEGG" id="esj:SJ05684_b49440"/>
<dbReference type="PANTHER" id="PTHR21559">
    <property type="entry name" value="DYSTROGLYCAN-RELATED"/>
    <property type="match status" value="1"/>
</dbReference>
<dbReference type="InterPro" id="IPR025141">
    <property type="entry name" value="DUF4082"/>
</dbReference>
<dbReference type="eggNOG" id="COG1749">
    <property type="taxonomic scope" value="Bacteria"/>
</dbReference>
<feature type="domain" description="Dystroglycan-type cadherin-like" evidence="2">
    <location>
        <begin position="960"/>
        <end position="1060"/>
    </location>
</feature>
<feature type="domain" description="Dystroglycan-type cadherin-like" evidence="2">
    <location>
        <begin position="1578"/>
        <end position="1678"/>
    </location>
</feature>
<dbReference type="Pfam" id="PF20254">
    <property type="entry name" value="DMFA2_C"/>
    <property type="match status" value="1"/>
</dbReference>
<proteinExistence type="predicted"/>
<evidence type="ECO:0000256" key="1">
    <source>
        <dbReference type="SAM" id="MobiDB-lite"/>
    </source>
</evidence>
<dbReference type="InterPro" id="IPR006644">
    <property type="entry name" value="Cadg"/>
</dbReference>
<reference evidence="3 4" key="1">
    <citation type="submission" date="2017-08" db="EMBL/GenBank/DDBJ databases">
        <title>Multipartite genome sequences of Sinorhizobium species nodulating soybeans.</title>
        <authorList>
            <person name="Tian C.F."/>
        </authorList>
    </citation>
    <scope>NUCLEOTIDE SEQUENCE [LARGE SCALE GENOMIC DNA]</scope>
    <source>
        <strain evidence="3 4">CCBAU 05684</strain>
        <plasmid evidence="4">psj05684b</plasmid>
    </source>
</reference>
<dbReference type="NCBIfam" id="TIGR01965">
    <property type="entry name" value="VCBS_repeat"/>
    <property type="match status" value="3"/>
</dbReference>
<dbReference type="GO" id="GO:0016011">
    <property type="term" value="C:dystroglycan complex"/>
    <property type="evidence" value="ECO:0007669"/>
    <property type="project" value="TreeGrafter"/>
</dbReference>
<dbReference type="InterPro" id="IPR046540">
    <property type="entry name" value="DMFA2_C"/>
</dbReference>
<dbReference type="InterPro" id="IPR015919">
    <property type="entry name" value="Cadherin-like_sf"/>
</dbReference>
<dbReference type="InterPro" id="IPR014756">
    <property type="entry name" value="Ig_E-set"/>
</dbReference>
<keyword evidence="3" id="KW-0614">Plasmid</keyword>
<feature type="compositionally biased region" description="Polar residues" evidence="1">
    <location>
        <begin position="1"/>
        <end position="19"/>
    </location>
</feature>
<dbReference type="InterPro" id="IPR010221">
    <property type="entry name" value="VCBS_dom"/>
</dbReference>
<dbReference type="SUPFAM" id="SSF49313">
    <property type="entry name" value="Cadherin-like"/>
    <property type="match status" value="3"/>
</dbReference>
<keyword evidence="3" id="KW-0282">Flagellum</keyword>
<accession>A0A249PJE7</accession>
<sequence length="1842" mass="189761">MSDGNYVSNGQGTFGSSANDPLFSPNLVPLTGWTDSGETSTWTMTGQFGIQPGLVTSAAAPTTSQSLAAAAATNPIVLENQKPGNPESEWGINGSGDSNIEGFATDISVNRGQTVSFKINTNSSNYRIDIYRLGYYGGMGARKVATIQHTGVQNQPTPLRDSTTGLVDAGNWSISASWAIPADAASGIYFAKLVRQDGVAGQNHIPFIVRDDSSQSDIIFQTSDETWQAYNPWGGANLYQGNGPATDSSPGRAYAVSYNRPITTRGGGLSAGPQDYIFGVEYPAIRWLEMNGYDVSYMAGMDSDRLGSLIQNHKMFLSVGHDEYWSGQQRANVEAARDAGVNLCFWSGNEVYWATRFAPSISAGAQPYRTLVCYKETRAGPIDPDNQWTGTYRDPRFVSPTAVGGGRPENALTGTMFQVDSYRSDAITIPYDDANLRFWRNTSVANLQPGQTATLERNYLGYEWDASPDNGFRPAGLIELSSTTLPVNQYLLDYGTVTGPATATHNLTLYRAPSGALVFSAGTVYWAWGLDANHDLEATPVDPRVKQAMVNLLADMGIQPGTLEAGLVSASQSTDATKPVSSITAPNDGTALKVGAAVTISGTASDVGGVIAAVEVSTDGGATWHRAVGDENWTYSWVTPRAGTFTIKTRAVDDSVNLETPGAGRTVTVTGNNFFPASVTPPIVPDVDAKPIEVGMKFQSSVAGTVTGVRYYKSDLNIGPHTGSLWSSTGTKLATVTFTNESGVGWQAASFSNPIAITAGTTYVVSYHTNYGHYTATGNYFTSPVTNGPLTAPTNAGVYTYSSASAFPSSTFNGENYWVDVLFNPASTSNTAPMAIADTADATEKGGVLNGSGGTTATGNVLTNDTDPDAGDTKTVSAVRFGTTNGTLGTALAGAHGSLVLNASGSFTYTINENDSAVQALRQSTNTITDVFSYTMRDTAGATASATLTVTIHGANDAPVLAAQTANQNATVGSAFSLVLPANTFADVDSADALTYAATTTSGSPLPAWLSFNAPTRTFSGTPTSADAGTIGIKVTATDLGSLAASETFNITVSTTPNAAPTAIADTADATEKGGVLNGSGGTTATGNVLTNDTDPDAGDTKTVSAVRFGTTNGTLGTALAGAHGSLVLNASGSFTYTINENDSAVQALRQSTNTITDVFSYTMRDTAGATASATLTVTIHGANDAPVLAAQTANQNATVGSAFSLVLPANTFADVDSGDALTYAATTTSGSPLPAWLSFNAPTRTFSGTPTSADAGTIGIKVTATDLGSLAASETFNVTVSTAPTTYSLFSPSDTPAQTSLNDGRQIEAGLKFQANVAGEITALKFYRSASDTGQNVLDLWTATGTKLASATFTNTAASGWQTVTLATAVSIAANTTYVASYHTTGAYVATDNFFTSAVTNGPLTAPASGNGVFRYGGTSTSGVFPNRASKGTNFFADVVFRPSTSNTAPMAIADTADATEKGGVLNGSGGTTATGNVLTNDTDPDAGDTKTVSAVRFGTTNGTLGTALAGAHGSLVLNASGSFTYTINENDSAVQALRQSTNTITDVFSYTMRDTAGATASATLTVTIHGANDAPVLAAQTANQNATVGSAFSLVLPANTFADVDSGDALTYAATTTSGSPLPAWLSFNAPTRTFSGTPTSADAGTIGIKVTATDLGSLAASETFNVTVSTAPTTYSLFSPSDTPAQTSLNDGQQLEVGVKFQSDVAGEITALKFYRSASDTGQNVLDLWTATGTKLASATFTNTAASGWQTVILATPVSIAANTTYVASYHTTGAYVATDNFFTSPVTSGPITAPASSASGGNGVYAYGGTASTGLFPTNTFAAANYWADVVFQPQLIA</sequence>
<feature type="region of interest" description="Disordered" evidence="1">
    <location>
        <begin position="1464"/>
        <end position="1489"/>
    </location>
</feature>
<evidence type="ECO:0000313" key="4">
    <source>
        <dbReference type="Proteomes" id="UP000217211"/>
    </source>
</evidence>
<evidence type="ECO:0000259" key="2">
    <source>
        <dbReference type="SMART" id="SM00736"/>
    </source>
</evidence>
<dbReference type="Pfam" id="PF13313">
    <property type="entry name" value="DUF4082"/>
    <property type="match status" value="3"/>
</dbReference>
<keyword evidence="3" id="KW-0969">Cilium</keyword>
<feature type="region of interest" description="Disordered" evidence="1">
    <location>
        <begin position="1077"/>
        <end position="1099"/>
    </location>
</feature>
<dbReference type="SUPFAM" id="SSF81296">
    <property type="entry name" value="E set domains"/>
    <property type="match status" value="1"/>
</dbReference>
<dbReference type="PANTHER" id="PTHR21559:SF21">
    <property type="entry name" value="DYSTROGLYCAN 1"/>
    <property type="match status" value="1"/>
</dbReference>
<evidence type="ECO:0000313" key="3">
    <source>
        <dbReference type="EMBL" id="ASY65926.1"/>
    </source>
</evidence>
<organism evidence="3 4">
    <name type="scientific">Sinorhizobium sojae CCBAU 05684</name>
    <dbReference type="NCBI Taxonomy" id="716928"/>
    <lineage>
        <taxon>Bacteria</taxon>
        <taxon>Pseudomonadati</taxon>
        <taxon>Pseudomonadota</taxon>
        <taxon>Alphaproteobacteria</taxon>
        <taxon>Hyphomicrobiales</taxon>
        <taxon>Rhizobiaceae</taxon>
        <taxon>Sinorhizobium/Ensifer group</taxon>
        <taxon>Sinorhizobium</taxon>
    </lineage>
</organism>
<dbReference type="GO" id="GO:0043236">
    <property type="term" value="F:laminin binding"/>
    <property type="evidence" value="ECO:0007669"/>
    <property type="project" value="TreeGrafter"/>
</dbReference>
<dbReference type="RefSeq" id="WP_374193096.1">
    <property type="nucleotide sequence ID" value="NZ_CP023068.1"/>
</dbReference>
<dbReference type="Pfam" id="PF17957">
    <property type="entry name" value="Big_7"/>
    <property type="match status" value="1"/>
</dbReference>
<keyword evidence="4" id="KW-1185">Reference proteome</keyword>
<geneLocation type="plasmid" evidence="4">
    <name>psj05684b</name>
</geneLocation>
<name>A0A249PJE7_9HYPH</name>
<keyword evidence="3" id="KW-0966">Cell projection</keyword>
<dbReference type="Pfam" id="PF05345">
    <property type="entry name" value="He_PIG"/>
    <property type="match status" value="3"/>
</dbReference>
<feature type="region of interest" description="Disordered" evidence="1">
    <location>
        <begin position="850"/>
        <end position="871"/>
    </location>
</feature>
<feature type="domain" description="Dystroglycan-type cadherin-like" evidence="2">
    <location>
        <begin position="1188"/>
        <end position="1288"/>
    </location>
</feature>
<dbReference type="Proteomes" id="UP000217211">
    <property type="component" value="Plasmid pSJ05684b"/>
</dbReference>
<gene>
    <name evidence="3" type="ORF">SJ05684_b49440</name>
</gene>